<accession>X1EVL1</accession>
<sequence length="90" mass="11099">MRREIEGVPNREKLQEAEKLTKLYIRHQKHKISPEELYSFKERILSRVYQDEKGFRNMQEILEAEEEFFSKVWYGRHKLLETMVKTGRRK</sequence>
<name>X1EVL1_9ZZZZ</name>
<protein>
    <submittedName>
        <fullName evidence="1">Uncharacterized protein</fullName>
    </submittedName>
</protein>
<gene>
    <name evidence="1" type="ORF">S03H2_18154</name>
</gene>
<comment type="caution">
    <text evidence="1">The sequence shown here is derived from an EMBL/GenBank/DDBJ whole genome shotgun (WGS) entry which is preliminary data.</text>
</comment>
<dbReference type="AlphaFoldDB" id="X1EVL1"/>
<organism evidence="1">
    <name type="scientific">marine sediment metagenome</name>
    <dbReference type="NCBI Taxonomy" id="412755"/>
    <lineage>
        <taxon>unclassified sequences</taxon>
        <taxon>metagenomes</taxon>
        <taxon>ecological metagenomes</taxon>
    </lineage>
</organism>
<proteinExistence type="predicted"/>
<feature type="non-terminal residue" evidence="1">
    <location>
        <position position="90"/>
    </location>
</feature>
<evidence type="ECO:0000313" key="1">
    <source>
        <dbReference type="EMBL" id="GAH36597.1"/>
    </source>
</evidence>
<dbReference type="EMBL" id="BARU01009405">
    <property type="protein sequence ID" value="GAH36597.1"/>
    <property type="molecule type" value="Genomic_DNA"/>
</dbReference>
<reference evidence="1" key="1">
    <citation type="journal article" date="2014" name="Front. Microbiol.">
        <title>High frequency of phylogenetically diverse reductive dehalogenase-homologous genes in deep subseafloor sedimentary metagenomes.</title>
        <authorList>
            <person name="Kawai M."/>
            <person name="Futagami T."/>
            <person name="Toyoda A."/>
            <person name="Takaki Y."/>
            <person name="Nishi S."/>
            <person name="Hori S."/>
            <person name="Arai W."/>
            <person name="Tsubouchi T."/>
            <person name="Morono Y."/>
            <person name="Uchiyama I."/>
            <person name="Ito T."/>
            <person name="Fujiyama A."/>
            <person name="Inagaki F."/>
            <person name="Takami H."/>
        </authorList>
    </citation>
    <scope>NUCLEOTIDE SEQUENCE</scope>
    <source>
        <strain evidence="1">Expedition CK06-06</strain>
    </source>
</reference>